<proteinExistence type="predicted"/>
<evidence type="ECO:0000313" key="2">
    <source>
        <dbReference type="Proteomes" id="UP001177260"/>
    </source>
</evidence>
<reference evidence="1 2" key="1">
    <citation type="journal article" date="2023" name="ACS Omega">
        <title>Identification of the Neoaspergillic Acid Biosynthesis Gene Cluster by Establishing an In Vitro CRISPR-Ribonucleoprotein Genetic System in Aspergillus melleus.</title>
        <authorList>
            <person name="Yuan B."/>
            <person name="Grau M.F."/>
            <person name="Murata R.M."/>
            <person name="Torok T."/>
            <person name="Venkateswaran K."/>
            <person name="Stajich J.E."/>
            <person name="Wang C.C.C."/>
        </authorList>
    </citation>
    <scope>NUCLEOTIDE SEQUENCE [LARGE SCALE GENOMIC DNA]</scope>
    <source>
        <strain evidence="1 2">IMV 1140</strain>
    </source>
</reference>
<gene>
    <name evidence="1" type="ORF">N8T08_008215</name>
</gene>
<protein>
    <submittedName>
        <fullName evidence="1">Uncharacterized protein</fullName>
    </submittedName>
</protein>
<keyword evidence="2" id="KW-1185">Reference proteome</keyword>
<organism evidence="1 2">
    <name type="scientific">Aspergillus melleus</name>
    <dbReference type="NCBI Taxonomy" id="138277"/>
    <lineage>
        <taxon>Eukaryota</taxon>
        <taxon>Fungi</taxon>
        <taxon>Dikarya</taxon>
        <taxon>Ascomycota</taxon>
        <taxon>Pezizomycotina</taxon>
        <taxon>Eurotiomycetes</taxon>
        <taxon>Eurotiomycetidae</taxon>
        <taxon>Eurotiales</taxon>
        <taxon>Aspergillaceae</taxon>
        <taxon>Aspergillus</taxon>
        <taxon>Aspergillus subgen. Circumdati</taxon>
    </lineage>
</organism>
<evidence type="ECO:0000313" key="1">
    <source>
        <dbReference type="EMBL" id="KAK1142131.1"/>
    </source>
</evidence>
<comment type="caution">
    <text evidence="1">The sequence shown here is derived from an EMBL/GenBank/DDBJ whole genome shotgun (WGS) entry which is preliminary data.</text>
</comment>
<dbReference type="Proteomes" id="UP001177260">
    <property type="component" value="Unassembled WGS sequence"/>
</dbReference>
<sequence>MVRLLRAFTSSARAVASSSRLLQRRCYSAGPGVLNPATSTASATSAAPDALSSTASGSSHVPQDEPRIDTRKVLESVGDKGLPLLDLDGPLPEGVYANGKMLGIPKKHGGKKYYLYTLLRDACRCSQCVDPYSKQRNFRTSDVNIHVRPRSIRVDGDSLEIEWKNDFMGHSGLHVSKYSLKDLQFPSPLPMGGSAGPNRPRMLWDRSSMEDTQHWIDYEDYMRGDKKFVEAMRHLALTGLIFVKNIPDSRDEVEKIATRMGPLRNTFYGQTWDVRTVPQAKNVAYTNQNLDFHMDLMYMKNPPGYQLLHCLENSSVGGESLFLDSFRVAKTLHKQHPLVFEALTKLELNYEYDHEDDVYTNRWPVFEVGEFSSIVSMDLRHVNYSPPFQGRVLRLKNYQFTSASLRALNFFSRQLEDQDNIFERKMQPGECAIFENRRVLHARRPFDLTSGSRWLAGTYVDEDALMSKFRTLSRKHPAIWYEYPLAHGKQTIGELERAGFPSPEEMCEAQFVAGCDEIDEKHK</sequence>
<dbReference type="EMBL" id="JAOPJF010000054">
    <property type="protein sequence ID" value="KAK1142131.1"/>
    <property type="molecule type" value="Genomic_DNA"/>
</dbReference>
<name>A0ACC3AW64_9EURO</name>
<accession>A0ACC3AW64</accession>